<protein>
    <submittedName>
        <fullName evidence="1">Uncharacterized protein</fullName>
    </submittedName>
</protein>
<organism evidence="1 2">
    <name type="scientific">Glaesserella parasuis serovar 5 (strain SH0165)</name>
    <name type="common">Haemophilus parasuis</name>
    <dbReference type="NCBI Taxonomy" id="557723"/>
    <lineage>
        <taxon>Bacteria</taxon>
        <taxon>Pseudomonadati</taxon>
        <taxon>Pseudomonadota</taxon>
        <taxon>Gammaproteobacteria</taxon>
        <taxon>Pasteurellales</taxon>
        <taxon>Pasteurellaceae</taxon>
        <taxon>Glaesserella</taxon>
    </lineage>
</organism>
<dbReference type="EMBL" id="CP001321">
    <property type="protein sequence ID" value="ACL32224.1"/>
    <property type="molecule type" value="Genomic_DNA"/>
</dbReference>
<reference evidence="1 2" key="1">
    <citation type="journal article" date="2009" name="J. Bacteriol.">
        <title>Complete genome sequence of Haemophilus parasuis SH0165.</title>
        <authorList>
            <person name="Yue M."/>
            <person name="Yang F."/>
            <person name="Yang J."/>
            <person name="Bei W."/>
            <person name="Cai X."/>
            <person name="Chen L."/>
            <person name="Dong J."/>
            <person name="Zhou R."/>
            <person name="Jin M."/>
            <person name="Jin Q."/>
            <person name="Chen H."/>
        </authorList>
    </citation>
    <scope>NUCLEOTIDE SEQUENCE [LARGE SCALE GENOMIC DNA]</scope>
    <source>
        <strain evidence="1 2">SH0165</strain>
    </source>
</reference>
<keyword evidence="2" id="KW-1185">Reference proteome</keyword>
<name>B8F4H2_GLAP5</name>
<dbReference type="STRING" id="557723.HAPS_0570"/>
<gene>
    <name evidence="1" type="ordered locus">HAPS_0570</name>
</gene>
<dbReference type="KEGG" id="hap:HAPS_0570"/>
<evidence type="ECO:0000313" key="2">
    <source>
        <dbReference type="Proteomes" id="UP000006743"/>
    </source>
</evidence>
<sequence length="42" mass="4398">MVSLKAVLNGALICYAGSTLSLDSHLVGTHEMVKFITCVCAT</sequence>
<proteinExistence type="predicted"/>
<accession>B8F4H2</accession>
<dbReference type="AlphaFoldDB" id="B8F4H2"/>
<dbReference type="Proteomes" id="UP000006743">
    <property type="component" value="Chromosome"/>
</dbReference>
<dbReference type="HOGENOM" id="CLU_3252324_0_0_6"/>
<evidence type="ECO:0000313" key="1">
    <source>
        <dbReference type="EMBL" id="ACL32224.1"/>
    </source>
</evidence>